<comment type="similarity">
    <text evidence="1">Belongs to the LysR transcriptional regulatory family.</text>
</comment>
<keyword evidence="4" id="KW-0804">Transcription</keyword>
<dbReference type="Gene3D" id="3.40.190.290">
    <property type="match status" value="1"/>
</dbReference>
<reference evidence="6 7" key="1">
    <citation type="submission" date="2017-03" db="EMBL/GenBank/DDBJ databases">
        <title>Foreign affairs: Plasmid Transfer between Roseobacters and Rhizobia.</title>
        <authorList>
            <person name="Bartling P."/>
            <person name="Bunk B."/>
            <person name="Overmann J."/>
            <person name="Brinkmann H."/>
            <person name="Petersen J."/>
        </authorList>
    </citation>
    <scope>NUCLEOTIDE SEQUENCE [LARGE SCALE GENOMIC DNA]</scope>
    <source>
        <strain evidence="6 7">MACL11</strain>
    </source>
</reference>
<dbReference type="EMBL" id="CP020330">
    <property type="protein sequence ID" value="AQZ50580.1"/>
    <property type="molecule type" value="Genomic_DNA"/>
</dbReference>
<dbReference type="KEGG" id="mmed:Mame_01211"/>
<sequence>MRMDRFDRMRLYARVVERGSFSAAALDLGLARSTATEAIKGLEADLGVRLLDRTTRHVAATLDGEDHYRRCVAILADVEEAEGAFRAGNPDGLLRIDAHPHLTRNFLLPGLPAFLARYPDLRIHFGQGDRYVDLVREGYDCVIRAGELEDSGLIARRLGALREVTVASPTYLARHGVPQTPDDLAGHLAVGFISSRTGEVMPLELIENGHTRYVTLKTRVTANDSGTANALARAGFGLVQAPRYHFAEALAEGEMVEVLPDFPPPPTPLTALYPQNRHTAPRLRVFLEWVQGIFAGGEV</sequence>
<dbReference type="CDD" id="cd08472">
    <property type="entry name" value="PBP2_CrgA_like_3"/>
    <property type="match status" value="1"/>
</dbReference>
<dbReference type="SUPFAM" id="SSF53850">
    <property type="entry name" value="Periplasmic binding protein-like II"/>
    <property type="match status" value="1"/>
</dbReference>
<dbReference type="STRING" id="1122214.Mame_01211"/>
<dbReference type="PANTHER" id="PTHR30537">
    <property type="entry name" value="HTH-TYPE TRANSCRIPTIONAL REGULATOR"/>
    <property type="match status" value="1"/>
</dbReference>
<dbReference type="GO" id="GO:0043565">
    <property type="term" value="F:sequence-specific DNA binding"/>
    <property type="evidence" value="ECO:0007669"/>
    <property type="project" value="TreeGrafter"/>
</dbReference>
<dbReference type="InterPro" id="IPR005119">
    <property type="entry name" value="LysR_subst-bd"/>
</dbReference>
<dbReference type="PROSITE" id="PS50931">
    <property type="entry name" value="HTH_LYSR"/>
    <property type="match status" value="1"/>
</dbReference>
<name>A0A1U9YYX3_9HYPH</name>
<dbReference type="PANTHER" id="PTHR30537:SF72">
    <property type="entry name" value="LYSR FAMILY TRANSCRIPTIONAL REGULATOR"/>
    <property type="match status" value="1"/>
</dbReference>
<dbReference type="eggNOG" id="COG0583">
    <property type="taxonomic scope" value="Bacteria"/>
</dbReference>
<dbReference type="FunFam" id="3.40.190.290:FF:000001">
    <property type="entry name" value="Transcriptional regulator, LysR family"/>
    <property type="match status" value="1"/>
</dbReference>
<dbReference type="GO" id="GO:0006351">
    <property type="term" value="P:DNA-templated transcription"/>
    <property type="evidence" value="ECO:0007669"/>
    <property type="project" value="TreeGrafter"/>
</dbReference>
<evidence type="ECO:0000259" key="5">
    <source>
        <dbReference type="PROSITE" id="PS50931"/>
    </source>
</evidence>
<evidence type="ECO:0000256" key="3">
    <source>
        <dbReference type="ARBA" id="ARBA00023125"/>
    </source>
</evidence>
<evidence type="ECO:0000313" key="6">
    <source>
        <dbReference type="EMBL" id="AQZ50580.1"/>
    </source>
</evidence>
<dbReference type="Gene3D" id="1.10.10.10">
    <property type="entry name" value="Winged helix-like DNA-binding domain superfamily/Winged helix DNA-binding domain"/>
    <property type="match status" value="1"/>
</dbReference>
<dbReference type="InterPro" id="IPR000847">
    <property type="entry name" value="LysR_HTH_N"/>
</dbReference>
<dbReference type="Pfam" id="PF00126">
    <property type="entry name" value="HTH_1"/>
    <property type="match status" value="1"/>
</dbReference>
<dbReference type="Pfam" id="PF03466">
    <property type="entry name" value="LysR_substrate"/>
    <property type="match status" value="1"/>
</dbReference>
<evidence type="ECO:0000313" key="7">
    <source>
        <dbReference type="Proteomes" id="UP000191135"/>
    </source>
</evidence>
<dbReference type="InterPro" id="IPR036390">
    <property type="entry name" value="WH_DNA-bd_sf"/>
</dbReference>
<feature type="domain" description="HTH lysR-type" evidence="5">
    <location>
        <begin position="4"/>
        <end position="61"/>
    </location>
</feature>
<organism evidence="6 7">
    <name type="scientific">Martelella mediterranea DSM 17316</name>
    <dbReference type="NCBI Taxonomy" id="1122214"/>
    <lineage>
        <taxon>Bacteria</taxon>
        <taxon>Pseudomonadati</taxon>
        <taxon>Pseudomonadota</taxon>
        <taxon>Alphaproteobacteria</taxon>
        <taxon>Hyphomicrobiales</taxon>
        <taxon>Aurantimonadaceae</taxon>
        <taxon>Martelella</taxon>
    </lineage>
</organism>
<evidence type="ECO:0000256" key="1">
    <source>
        <dbReference type="ARBA" id="ARBA00009437"/>
    </source>
</evidence>
<dbReference type="GO" id="GO:0003700">
    <property type="term" value="F:DNA-binding transcription factor activity"/>
    <property type="evidence" value="ECO:0007669"/>
    <property type="project" value="InterPro"/>
</dbReference>
<proteinExistence type="inferred from homology"/>
<protein>
    <submittedName>
        <fullName evidence="6">D-malate degradation protein R</fullName>
    </submittedName>
</protein>
<accession>A0A1U9YYX3</accession>
<dbReference type="Proteomes" id="UP000191135">
    <property type="component" value="Chromosome"/>
</dbReference>
<dbReference type="InterPro" id="IPR058163">
    <property type="entry name" value="LysR-type_TF_proteobact-type"/>
</dbReference>
<evidence type="ECO:0000256" key="2">
    <source>
        <dbReference type="ARBA" id="ARBA00023015"/>
    </source>
</evidence>
<keyword evidence="7" id="KW-1185">Reference proteome</keyword>
<dbReference type="AlphaFoldDB" id="A0A1U9YYX3"/>
<evidence type="ECO:0000256" key="4">
    <source>
        <dbReference type="ARBA" id="ARBA00023163"/>
    </source>
</evidence>
<keyword evidence="3" id="KW-0238">DNA-binding</keyword>
<dbReference type="InterPro" id="IPR036388">
    <property type="entry name" value="WH-like_DNA-bd_sf"/>
</dbReference>
<dbReference type="FunFam" id="1.10.10.10:FF:000001">
    <property type="entry name" value="LysR family transcriptional regulator"/>
    <property type="match status" value="1"/>
</dbReference>
<gene>
    <name evidence="6" type="primary">dmlR_3</name>
    <name evidence="6" type="ORF">Mame_01211</name>
</gene>
<keyword evidence="2" id="KW-0805">Transcription regulation</keyword>
<dbReference type="SUPFAM" id="SSF46785">
    <property type="entry name" value="Winged helix' DNA-binding domain"/>
    <property type="match status" value="1"/>
</dbReference>